<dbReference type="GO" id="GO:0016747">
    <property type="term" value="F:acyltransferase activity, transferring groups other than amino-acyl groups"/>
    <property type="evidence" value="ECO:0007669"/>
    <property type="project" value="InterPro"/>
</dbReference>
<dbReference type="EMBL" id="CAFABI010000056">
    <property type="protein sequence ID" value="CAB4827668.1"/>
    <property type="molecule type" value="Genomic_DNA"/>
</dbReference>
<dbReference type="EMBL" id="CAFBMY010000030">
    <property type="protein sequence ID" value="CAB4920220.1"/>
    <property type="molecule type" value="Genomic_DNA"/>
</dbReference>
<dbReference type="EMBL" id="CAFAZX010000010">
    <property type="protein sequence ID" value="CAB4840648.1"/>
    <property type="molecule type" value="Genomic_DNA"/>
</dbReference>
<dbReference type="InterPro" id="IPR050680">
    <property type="entry name" value="YpeA/RimI_acetyltransf"/>
</dbReference>
<evidence type="ECO:0000256" key="1">
    <source>
        <dbReference type="ARBA" id="ARBA00022679"/>
    </source>
</evidence>
<proteinExistence type="predicted"/>
<dbReference type="Pfam" id="PF24553">
    <property type="entry name" value="Rv0428c_C"/>
    <property type="match status" value="1"/>
</dbReference>
<evidence type="ECO:0000256" key="2">
    <source>
        <dbReference type="ARBA" id="ARBA00023315"/>
    </source>
</evidence>
<dbReference type="EMBL" id="CAEZZR010000044">
    <property type="protein sequence ID" value="CAB4771980.1"/>
    <property type="molecule type" value="Genomic_DNA"/>
</dbReference>
<evidence type="ECO:0000313" key="9">
    <source>
        <dbReference type="EMBL" id="CAB4980957.1"/>
    </source>
</evidence>
<dbReference type="EMBL" id="CAFBQK010000043">
    <property type="protein sequence ID" value="CAB5048960.1"/>
    <property type="molecule type" value="Genomic_DNA"/>
</dbReference>
<reference evidence="10" key="1">
    <citation type="submission" date="2020-05" db="EMBL/GenBank/DDBJ databases">
        <authorList>
            <person name="Chiriac C."/>
            <person name="Salcher M."/>
            <person name="Ghai R."/>
            <person name="Kavagutti S V."/>
        </authorList>
    </citation>
    <scope>NUCLEOTIDE SEQUENCE</scope>
</reference>
<dbReference type="PROSITE" id="PS51186">
    <property type="entry name" value="GNAT"/>
    <property type="match status" value="1"/>
</dbReference>
<dbReference type="InterPro" id="IPR000182">
    <property type="entry name" value="GNAT_dom"/>
</dbReference>
<evidence type="ECO:0000313" key="10">
    <source>
        <dbReference type="EMBL" id="CAB5048960.1"/>
    </source>
</evidence>
<organism evidence="10">
    <name type="scientific">freshwater metagenome</name>
    <dbReference type="NCBI Taxonomy" id="449393"/>
    <lineage>
        <taxon>unclassified sequences</taxon>
        <taxon>metagenomes</taxon>
        <taxon>ecological metagenomes</taxon>
    </lineage>
</organism>
<evidence type="ECO:0000259" key="3">
    <source>
        <dbReference type="PROSITE" id="PS51186"/>
    </source>
</evidence>
<dbReference type="Gene3D" id="3.40.630.30">
    <property type="match status" value="1"/>
</dbReference>
<dbReference type="SUPFAM" id="SSF55729">
    <property type="entry name" value="Acyl-CoA N-acyltransferases (Nat)"/>
    <property type="match status" value="1"/>
</dbReference>
<evidence type="ECO:0000313" key="5">
    <source>
        <dbReference type="EMBL" id="CAB4771980.1"/>
    </source>
</evidence>
<dbReference type="CDD" id="cd04301">
    <property type="entry name" value="NAT_SF"/>
    <property type="match status" value="1"/>
</dbReference>
<dbReference type="AlphaFoldDB" id="A0A6J7T7T4"/>
<evidence type="ECO:0000313" key="4">
    <source>
        <dbReference type="EMBL" id="CAB4705795.1"/>
    </source>
</evidence>
<evidence type="ECO:0000313" key="11">
    <source>
        <dbReference type="EMBL" id="CAB5072466.1"/>
    </source>
</evidence>
<feature type="domain" description="N-acetyltransferase" evidence="3">
    <location>
        <begin position="169"/>
        <end position="313"/>
    </location>
</feature>
<dbReference type="EMBL" id="CAFBOJ010000070">
    <property type="protein sequence ID" value="CAB4980957.1"/>
    <property type="molecule type" value="Genomic_DNA"/>
</dbReference>
<keyword evidence="1" id="KW-0808">Transferase</keyword>
<dbReference type="InterPro" id="IPR056935">
    <property type="entry name" value="Rv0428c-like_C"/>
</dbReference>
<dbReference type="EMBL" id="CAEZYB010000068">
    <property type="protein sequence ID" value="CAB4705795.1"/>
    <property type="molecule type" value="Genomic_DNA"/>
</dbReference>
<name>A0A6J7T7T4_9ZZZZ</name>
<gene>
    <name evidence="4" type="ORF">UFOPK2646_00705</name>
    <name evidence="5" type="ORF">UFOPK2907_00604</name>
    <name evidence="6" type="ORF">UFOPK3197_00628</name>
    <name evidence="7" type="ORF">UFOPK3241_00301</name>
    <name evidence="8" type="ORF">UFOPK3707_00306</name>
    <name evidence="9" type="ORF">UFOPK3937_00730</name>
    <name evidence="10" type="ORF">UFOPK4265_00473</name>
    <name evidence="11" type="ORF">UFOPK4401_00320</name>
</gene>
<dbReference type="EMBL" id="CAFBRB010000020">
    <property type="protein sequence ID" value="CAB5072466.1"/>
    <property type="molecule type" value="Genomic_DNA"/>
</dbReference>
<evidence type="ECO:0000313" key="6">
    <source>
        <dbReference type="EMBL" id="CAB4827668.1"/>
    </source>
</evidence>
<accession>A0A6J7T7T4</accession>
<evidence type="ECO:0000313" key="7">
    <source>
        <dbReference type="EMBL" id="CAB4840648.1"/>
    </source>
</evidence>
<sequence length="313" mass="34874">MGPSVHEVGQRLTIRLRIPEGGFRDLVGILESETSIRRRDGSLSEFLPEDVVVWRVIEPPKDRAGHGAPLSLRIRDIEAAANATWPALETAQIGDWLLRASGKFTLRANSVLPLGPPPYGNPGIDIHEGISRVIDFYSAHNLPAVFHIPLPTYGQLEELLREEGWVEKVTVLVMVADIGDFQEAQRATGKWEIESSPTEEWLNFHNDHGVAQIMKSVPARYAGLRINGVLVAGGRAAIHEKWCALSRLYVHPDFRRQGIAKELVQNLLKDAKDLGATKSLLQVDESNLEAISLYEKLGFAVHHSYVYLIHQPE</sequence>
<protein>
    <submittedName>
        <fullName evidence="10">Unannotated protein</fullName>
    </submittedName>
</protein>
<keyword evidence="2" id="KW-0012">Acyltransferase</keyword>
<evidence type="ECO:0000313" key="8">
    <source>
        <dbReference type="EMBL" id="CAB4920220.1"/>
    </source>
</evidence>
<dbReference type="PANTHER" id="PTHR43420">
    <property type="entry name" value="ACETYLTRANSFERASE"/>
    <property type="match status" value="1"/>
</dbReference>
<dbReference type="InterPro" id="IPR016181">
    <property type="entry name" value="Acyl_CoA_acyltransferase"/>
</dbReference>